<proteinExistence type="inferred from homology"/>
<keyword evidence="4 7" id="KW-0256">Endoplasmic reticulum</keyword>
<evidence type="ECO:0000256" key="5">
    <source>
        <dbReference type="ARBA" id="ARBA00022989"/>
    </source>
</evidence>
<feature type="transmembrane region" description="Helical" evidence="7">
    <location>
        <begin position="77"/>
        <end position="101"/>
    </location>
</feature>
<name>A0AA40DWW8_9PEZI</name>
<dbReference type="Pfam" id="PF05241">
    <property type="entry name" value="EBP"/>
    <property type="match status" value="1"/>
</dbReference>
<dbReference type="Proteomes" id="UP001172102">
    <property type="component" value="Unassembled WGS sequence"/>
</dbReference>
<dbReference type="InterPro" id="IPR033118">
    <property type="entry name" value="EXPERA"/>
</dbReference>
<evidence type="ECO:0000256" key="7">
    <source>
        <dbReference type="PIRNR" id="PIRNR031032"/>
    </source>
</evidence>
<evidence type="ECO:0000313" key="9">
    <source>
        <dbReference type="EMBL" id="KAK0714738.1"/>
    </source>
</evidence>
<keyword evidence="5 7" id="KW-1133">Transmembrane helix</keyword>
<feature type="transmembrane region" description="Helical" evidence="7">
    <location>
        <begin position="113"/>
        <end position="134"/>
    </location>
</feature>
<feature type="domain" description="EXPERA" evidence="8">
    <location>
        <begin position="9"/>
        <end position="165"/>
    </location>
</feature>
<dbReference type="GO" id="GO:0005789">
    <property type="term" value="C:endoplasmic reticulum membrane"/>
    <property type="evidence" value="ECO:0007669"/>
    <property type="project" value="UniProtKB-SubCell"/>
</dbReference>
<protein>
    <recommendedName>
        <fullName evidence="7">Efficient mitochondria targeting-associated protein 19</fullName>
    </recommendedName>
</protein>
<dbReference type="AlphaFoldDB" id="A0AA40DWW8"/>
<comment type="caution">
    <text evidence="9">The sequence shown here is derived from an EMBL/GenBank/DDBJ whole genome shotgun (WGS) entry which is preliminary data.</text>
</comment>
<accession>A0AA40DWW8</accession>
<dbReference type="PIRSF" id="PIRSF031032">
    <property type="entry name" value="TMP_97_prd"/>
    <property type="match status" value="1"/>
</dbReference>
<organism evidence="9 10">
    <name type="scientific">Lasiosphaeris hirsuta</name>
    <dbReference type="NCBI Taxonomy" id="260670"/>
    <lineage>
        <taxon>Eukaryota</taxon>
        <taxon>Fungi</taxon>
        <taxon>Dikarya</taxon>
        <taxon>Ascomycota</taxon>
        <taxon>Pezizomycotina</taxon>
        <taxon>Sordariomycetes</taxon>
        <taxon>Sordariomycetidae</taxon>
        <taxon>Sordariales</taxon>
        <taxon>Lasiosphaeriaceae</taxon>
        <taxon>Lasiosphaeris</taxon>
    </lineage>
</organism>
<sequence>MATYNDSWRNYIWLLWVAIQIPIITLIDGLEFYPKSLYELPGAPLHFAQIARLDYITKFNDPIAQWSAETASGHDSWMGLFIMLEYSLALPVALFTFYRFAIKRRGTTGAHELLLAAYGFETALTTLVCIHDVFYWDEALYTLETKSTLVYSYYLPWLVIPSLITIDMASRILARIRAADAALAGKKAQ</sequence>
<keyword evidence="10" id="KW-1185">Reference proteome</keyword>
<evidence type="ECO:0000256" key="2">
    <source>
        <dbReference type="ARBA" id="ARBA00009096"/>
    </source>
</evidence>
<dbReference type="PROSITE" id="PS51751">
    <property type="entry name" value="EXPERA"/>
    <property type="match status" value="1"/>
</dbReference>
<dbReference type="InterPro" id="IPR051987">
    <property type="entry name" value="Sigma-2_receptor-like"/>
</dbReference>
<comment type="subcellular location">
    <subcellularLocation>
        <location evidence="1">Endoplasmic reticulum membrane</location>
        <topology evidence="1">Multi-pass membrane protein</topology>
    </subcellularLocation>
</comment>
<keyword evidence="6 7" id="KW-0472">Membrane</keyword>
<evidence type="ECO:0000256" key="1">
    <source>
        <dbReference type="ARBA" id="ARBA00004477"/>
    </source>
</evidence>
<evidence type="ECO:0000256" key="4">
    <source>
        <dbReference type="ARBA" id="ARBA00022824"/>
    </source>
</evidence>
<comment type="similarity">
    <text evidence="2">Belongs to the TMEM97/sigma-2 receptor family.</text>
</comment>
<evidence type="ECO:0000313" key="10">
    <source>
        <dbReference type="Proteomes" id="UP001172102"/>
    </source>
</evidence>
<evidence type="ECO:0000259" key="8">
    <source>
        <dbReference type="PROSITE" id="PS51751"/>
    </source>
</evidence>
<dbReference type="PANTHER" id="PTHR31204:SF1">
    <property type="entry name" value="SIGMA INTRACELLULAR RECEPTOR 2"/>
    <property type="match status" value="1"/>
</dbReference>
<dbReference type="InterPro" id="IPR016964">
    <property type="entry name" value="Sigma2_recept"/>
</dbReference>
<evidence type="ECO:0000256" key="3">
    <source>
        <dbReference type="ARBA" id="ARBA00022692"/>
    </source>
</evidence>
<evidence type="ECO:0000256" key="6">
    <source>
        <dbReference type="ARBA" id="ARBA00023136"/>
    </source>
</evidence>
<dbReference type="EMBL" id="JAUKUA010000004">
    <property type="protein sequence ID" value="KAK0714738.1"/>
    <property type="molecule type" value="Genomic_DNA"/>
</dbReference>
<feature type="transmembrane region" description="Helical" evidence="7">
    <location>
        <begin position="154"/>
        <end position="174"/>
    </location>
</feature>
<gene>
    <name evidence="9" type="ORF">B0H67DRAFT_489120</name>
</gene>
<reference evidence="9" key="1">
    <citation type="submission" date="2023-06" db="EMBL/GenBank/DDBJ databases">
        <title>Genome-scale phylogeny and comparative genomics of the fungal order Sordariales.</title>
        <authorList>
            <consortium name="Lawrence Berkeley National Laboratory"/>
            <person name="Hensen N."/>
            <person name="Bonometti L."/>
            <person name="Westerberg I."/>
            <person name="Brannstrom I.O."/>
            <person name="Guillou S."/>
            <person name="Cros-Aarteil S."/>
            <person name="Calhoun S."/>
            <person name="Haridas S."/>
            <person name="Kuo A."/>
            <person name="Mondo S."/>
            <person name="Pangilinan J."/>
            <person name="Riley R."/>
            <person name="Labutti K."/>
            <person name="Andreopoulos B."/>
            <person name="Lipzen A."/>
            <person name="Chen C."/>
            <person name="Yanf M."/>
            <person name="Daum C."/>
            <person name="Ng V."/>
            <person name="Clum A."/>
            <person name="Steindorff A."/>
            <person name="Ohm R."/>
            <person name="Martin F."/>
            <person name="Silar P."/>
            <person name="Natvig D."/>
            <person name="Lalanne C."/>
            <person name="Gautier V."/>
            <person name="Ament-Velasquez S.L."/>
            <person name="Kruys A."/>
            <person name="Hutchinson M.I."/>
            <person name="Powell A.J."/>
            <person name="Barry K."/>
            <person name="Miller A.N."/>
            <person name="Grigoriev I.V."/>
            <person name="Debuchy R."/>
            <person name="Gladieux P."/>
            <person name="Thoren M.H."/>
            <person name="Johannesson H."/>
        </authorList>
    </citation>
    <scope>NUCLEOTIDE SEQUENCE</scope>
    <source>
        <strain evidence="9">SMH4607-1</strain>
    </source>
</reference>
<keyword evidence="3 7" id="KW-0812">Transmembrane</keyword>
<dbReference type="PANTHER" id="PTHR31204">
    <property type="entry name" value="SIGMA INTRACELLULAR RECEPTOR 2"/>
    <property type="match status" value="1"/>
</dbReference>
<feature type="transmembrane region" description="Helical" evidence="7">
    <location>
        <begin position="12"/>
        <end position="33"/>
    </location>
</feature>